<gene>
    <name evidence="1" type="ORF">BSZ40_08290</name>
</gene>
<proteinExistence type="predicted"/>
<keyword evidence="2" id="KW-1185">Reference proteome</keyword>
<sequence>MVVRVEGSTLLSSQTQPIDQATVYELRLWRTGVAQHCATEVRWLNGWGAVRVDVYPAGDTTTQAERTSCLLRENNYLQNGKDAAQMHTVEVFTTDNYGNVNFVDELFCGEWSIK</sequence>
<reference evidence="2" key="1">
    <citation type="submission" date="2016-12" db="EMBL/GenBank/DDBJ databases">
        <authorList>
            <person name="Meng X."/>
        </authorList>
    </citation>
    <scope>NUCLEOTIDE SEQUENCE [LARGE SCALE GENOMIC DNA]</scope>
    <source>
        <strain evidence="2">DSM 20732</strain>
    </source>
</reference>
<name>A0A1Q5PUP1_9ACTO</name>
<dbReference type="EMBL" id="MQVS01000008">
    <property type="protein sequence ID" value="OKL51297.1"/>
    <property type="molecule type" value="Genomic_DNA"/>
</dbReference>
<accession>A0A1Q5PUP1</accession>
<dbReference type="AlphaFoldDB" id="A0A1Q5PUP1"/>
<comment type="caution">
    <text evidence="1">The sequence shown here is derived from an EMBL/GenBank/DDBJ whole genome shotgun (WGS) entry which is preliminary data.</text>
</comment>
<evidence type="ECO:0000313" key="2">
    <source>
        <dbReference type="Proteomes" id="UP000185612"/>
    </source>
</evidence>
<dbReference type="InParanoid" id="A0A1Q5PUP1"/>
<protein>
    <submittedName>
        <fullName evidence="1">Uncharacterized protein</fullName>
    </submittedName>
</protein>
<organism evidence="1 2">
    <name type="scientific">Buchananella hordeovulneris</name>
    <dbReference type="NCBI Taxonomy" id="52770"/>
    <lineage>
        <taxon>Bacteria</taxon>
        <taxon>Bacillati</taxon>
        <taxon>Actinomycetota</taxon>
        <taxon>Actinomycetes</taxon>
        <taxon>Actinomycetales</taxon>
        <taxon>Actinomycetaceae</taxon>
        <taxon>Buchananella</taxon>
    </lineage>
</organism>
<dbReference type="STRING" id="52770.BSZ40_08290"/>
<dbReference type="Proteomes" id="UP000185612">
    <property type="component" value="Unassembled WGS sequence"/>
</dbReference>
<evidence type="ECO:0000313" key="1">
    <source>
        <dbReference type="EMBL" id="OKL51297.1"/>
    </source>
</evidence>